<protein>
    <submittedName>
        <fullName evidence="2">Uncharacterized protein</fullName>
    </submittedName>
</protein>
<evidence type="ECO:0000313" key="2">
    <source>
        <dbReference type="WBParaSite" id="PSU_v2.g19468.t1"/>
    </source>
</evidence>
<proteinExistence type="predicted"/>
<accession>A0A914YIX6</accession>
<dbReference type="WBParaSite" id="PSU_v2.g19468.t1">
    <property type="protein sequence ID" value="PSU_v2.g19468.t1"/>
    <property type="gene ID" value="PSU_v2.g19468"/>
</dbReference>
<dbReference type="Proteomes" id="UP000887577">
    <property type="component" value="Unplaced"/>
</dbReference>
<name>A0A914YIX6_9BILA</name>
<organism evidence="1 2">
    <name type="scientific">Panagrolaimus superbus</name>
    <dbReference type="NCBI Taxonomy" id="310955"/>
    <lineage>
        <taxon>Eukaryota</taxon>
        <taxon>Metazoa</taxon>
        <taxon>Ecdysozoa</taxon>
        <taxon>Nematoda</taxon>
        <taxon>Chromadorea</taxon>
        <taxon>Rhabditida</taxon>
        <taxon>Tylenchina</taxon>
        <taxon>Panagrolaimomorpha</taxon>
        <taxon>Panagrolaimoidea</taxon>
        <taxon>Panagrolaimidae</taxon>
        <taxon>Panagrolaimus</taxon>
    </lineage>
</organism>
<sequence length="189" mass="22131">MLFKTEVDGLAYIRADLKSKVKIGKNEFTVVPEIIVNTNVNQKKSYAFHVQDEKGDFEIVKVSLDKGYPRVPYDEINKRFTHSDAGTFVFTILTDVEFEKTDKKENFVKIPCRLFVSSDFMKALKLYEYCEDYIILPYHENLKFKYYIKKVKEESVEVCIENPFEIEIGGDYEKGGSLGKKEDYKQQLR</sequence>
<evidence type="ECO:0000313" key="1">
    <source>
        <dbReference type="Proteomes" id="UP000887577"/>
    </source>
</evidence>
<keyword evidence="1" id="KW-1185">Reference proteome</keyword>
<dbReference type="AlphaFoldDB" id="A0A914YIX6"/>
<reference evidence="2" key="1">
    <citation type="submission" date="2022-11" db="UniProtKB">
        <authorList>
            <consortium name="WormBaseParasite"/>
        </authorList>
    </citation>
    <scope>IDENTIFICATION</scope>
</reference>